<dbReference type="InterPro" id="IPR013784">
    <property type="entry name" value="Carb-bd-like_fold"/>
</dbReference>
<dbReference type="Gene3D" id="2.60.40.1120">
    <property type="entry name" value="Carboxypeptidase-like, regulatory domain"/>
    <property type="match status" value="1"/>
</dbReference>
<dbReference type="GO" id="GO:0030246">
    <property type="term" value="F:carbohydrate binding"/>
    <property type="evidence" value="ECO:0007669"/>
    <property type="project" value="InterPro"/>
</dbReference>
<gene>
    <name evidence="3" type="ORF">GCM10011312_01890</name>
</gene>
<name>A0A8J2Y4U4_9FLAO</name>
<reference evidence="3" key="1">
    <citation type="journal article" date="2014" name="Int. J. Syst. Evol. Microbiol.">
        <title>Complete genome sequence of Corynebacterium casei LMG S-19264T (=DSM 44701T), isolated from a smear-ripened cheese.</title>
        <authorList>
            <consortium name="US DOE Joint Genome Institute (JGI-PGF)"/>
            <person name="Walter F."/>
            <person name="Albersmeier A."/>
            <person name="Kalinowski J."/>
            <person name="Ruckert C."/>
        </authorList>
    </citation>
    <scope>NUCLEOTIDE SEQUENCE</scope>
    <source>
        <strain evidence="3">CGMCC 1.12924</strain>
    </source>
</reference>
<proteinExistence type="predicted"/>
<dbReference type="RefSeq" id="WP_188438552.1">
    <property type="nucleotide sequence ID" value="NZ_BMGK01000001.1"/>
</dbReference>
<sequence length="260" mass="27847">MKCILKISFLSILLFSFVACSDDDDSNADQASRIMVNLTDAPGDYEHVYVDVQDVRIIYGENGEEVTIGNINAGVYDLLELTGGVSVLLVDEEIPSGAITQMRLVLGEENSVVIDGETFPLQTPSAQQSGLKVQVNQTLEPGILYEFTLDFNVEESIVEQGNGGYLLKPVIRASTAAESGSISGLVLPLGVQSLVTASNNEGTVSAYTNAEGNFVLHGVSEGIYTVTIEPEFTSEFEIIVIENVEVVNGNVTSMGTIELL</sequence>
<evidence type="ECO:0000313" key="3">
    <source>
        <dbReference type="EMBL" id="GGD81176.1"/>
    </source>
</evidence>
<protein>
    <recommendedName>
        <fullName evidence="2">DUF4382 domain-containing protein</fullName>
    </recommendedName>
</protein>
<keyword evidence="4" id="KW-1185">Reference proteome</keyword>
<dbReference type="Pfam" id="PF14321">
    <property type="entry name" value="DUF4382"/>
    <property type="match status" value="1"/>
</dbReference>
<feature type="domain" description="DUF4382" evidence="2">
    <location>
        <begin position="33"/>
        <end position="169"/>
    </location>
</feature>
<dbReference type="SUPFAM" id="SSF49452">
    <property type="entry name" value="Starch-binding domain-like"/>
    <property type="match status" value="1"/>
</dbReference>
<dbReference type="InterPro" id="IPR025491">
    <property type="entry name" value="DUF4382"/>
</dbReference>
<dbReference type="AlphaFoldDB" id="A0A8J2Y4U4"/>
<feature type="signal peptide" evidence="1">
    <location>
        <begin position="1"/>
        <end position="21"/>
    </location>
</feature>
<evidence type="ECO:0000256" key="1">
    <source>
        <dbReference type="SAM" id="SignalP"/>
    </source>
</evidence>
<comment type="caution">
    <text evidence="3">The sequence shown here is derived from an EMBL/GenBank/DDBJ whole genome shotgun (WGS) entry which is preliminary data.</text>
</comment>
<organism evidence="3 4">
    <name type="scientific">Planktosalinus lacus</name>
    <dbReference type="NCBI Taxonomy" id="1526573"/>
    <lineage>
        <taxon>Bacteria</taxon>
        <taxon>Pseudomonadati</taxon>
        <taxon>Bacteroidota</taxon>
        <taxon>Flavobacteriia</taxon>
        <taxon>Flavobacteriales</taxon>
        <taxon>Flavobacteriaceae</taxon>
        <taxon>Planktosalinus</taxon>
    </lineage>
</organism>
<evidence type="ECO:0000313" key="4">
    <source>
        <dbReference type="Proteomes" id="UP000652231"/>
    </source>
</evidence>
<evidence type="ECO:0000259" key="2">
    <source>
        <dbReference type="Pfam" id="PF14321"/>
    </source>
</evidence>
<feature type="chain" id="PRO_5035170884" description="DUF4382 domain-containing protein" evidence="1">
    <location>
        <begin position="22"/>
        <end position="260"/>
    </location>
</feature>
<accession>A0A8J2Y4U4</accession>
<reference evidence="3" key="2">
    <citation type="submission" date="2020-09" db="EMBL/GenBank/DDBJ databases">
        <authorList>
            <person name="Sun Q."/>
            <person name="Zhou Y."/>
        </authorList>
    </citation>
    <scope>NUCLEOTIDE SEQUENCE</scope>
    <source>
        <strain evidence="3">CGMCC 1.12924</strain>
    </source>
</reference>
<dbReference type="Proteomes" id="UP000652231">
    <property type="component" value="Unassembled WGS sequence"/>
</dbReference>
<keyword evidence="1" id="KW-0732">Signal</keyword>
<dbReference type="EMBL" id="BMGK01000001">
    <property type="protein sequence ID" value="GGD81176.1"/>
    <property type="molecule type" value="Genomic_DNA"/>
</dbReference>
<dbReference type="PROSITE" id="PS51257">
    <property type="entry name" value="PROKAR_LIPOPROTEIN"/>
    <property type="match status" value="1"/>
</dbReference>